<dbReference type="Proteomes" id="UP000271087">
    <property type="component" value="Unassembled WGS sequence"/>
</dbReference>
<protein>
    <submittedName>
        <fullName evidence="3">Transposase</fullName>
    </submittedName>
</protein>
<evidence type="ECO:0000313" key="1">
    <source>
        <dbReference type="EMBL" id="VDN07903.1"/>
    </source>
</evidence>
<dbReference type="OrthoDB" id="9997116at2759"/>
<dbReference type="WBParaSite" id="nOo.2.0.1.t13953-RA">
    <property type="protein sequence ID" value="nOo.2.0.1.t13953-RA"/>
    <property type="gene ID" value="nOo.2.0.1.g13953"/>
</dbReference>
<dbReference type="EMBL" id="UYRW01022582">
    <property type="protein sequence ID" value="VDN07903.1"/>
    <property type="molecule type" value="Genomic_DNA"/>
</dbReference>
<sequence length="52" mass="6105">MFTYRSFDNVVEAGEAVNYLTEFLNSLDLPGMPPYVFPVENRRTNYHVAKYQ</sequence>
<gene>
    <name evidence="1" type="ORF">NOO_LOCUS13953</name>
</gene>
<reference evidence="1 2" key="2">
    <citation type="submission" date="2018-08" db="EMBL/GenBank/DDBJ databases">
        <authorList>
            <person name="Laetsch R D."/>
            <person name="Stevens L."/>
            <person name="Kumar S."/>
            <person name="Blaxter L. M."/>
        </authorList>
    </citation>
    <scope>NUCLEOTIDE SEQUENCE [LARGE SCALE GENOMIC DNA]</scope>
</reference>
<reference evidence="3" key="1">
    <citation type="submission" date="2016-06" db="UniProtKB">
        <authorList>
            <consortium name="WormBaseParasite"/>
        </authorList>
    </citation>
    <scope>IDENTIFICATION</scope>
</reference>
<accession>A0A182F0J0</accession>
<organism evidence="3">
    <name type="scientific">Onchocerca ochengi</name>
    <name type="common">Filarial nematode worm</name>
    <dbReference type="NCBI Taxonomy" id="42157"/>
    <lineage>
        <taxon>Eukaryota</taxon>
        <taxon>Metazoa</taxon>
        <taxon>Ecdysozoa</taxon>
        <taxon>Nematoda</taxon>
        <taxon>Chromadorea</taxon>
        <taxon>Rhabditida</taxon>
        <taxon>Spirurina</taxon>
        <taxon>Spiruromorpha</taxon>
        <taxon>Filarioidea</taxon>
        <taxon>Onchocercidae</taxon>
        <taxon>Onchocerca</taxon>
    </lineage>
</organism>
<proteinExistence type="predicted"/>
<evidence type="ECO:0000313" key="3">
    <source>
        <dbReference type="WBParaSite" id="nOo.2.0.1.t13953-RA"/>
    </source>
</evidence>
<name>A0A182F0J0_ONCOC</name>
<keyword evidence="2" id="KW-1185">Reference proteome</keyword>
<evidence type="ECO:0000313" key="2">
    <source>
        <dbReference type="Proteomes" id="UP000271087"/>
    </source>
</evidence>
<dbReference type="AlphaFoldDB" id="A0A182F0J0"/>